<evidence type="ECO:0000313" key="1">
    <source>
        <dbReference type="EMBL" id="MCI23517.1"/>
    </source>
</evidence>
<dbReference type="AlphaFoldDB" id="A0A392QHZ2"/>
<dbReference type="PANTHER" id="PTHR33103">
    <property type="entry name" value="OS01G0153900 PROTEIN"/>
    <property type="match status" value="1"/>
</dbReference>
<evidence type="ECO:0000313" key="2">
    <source>
        <dbReference type="Proteomes" id="UP000265520"/>
    </source>
</evidence>
<dbReference type="PANTHER" id="PTHR33103:SF27">
    <property type="entry name" value="OS04G0594700 PROTEIN"/>
    <property type="match status" value="1"/>
</dbReference>
<accession>A0A392QHZ2</accession>
<dbReference type="Proteomes" id="UP000265520">
    <property type="component" value="Unassembled WGS sequence"/>
</dbReference>
<protein>
    <submittedName>
        <fullName evidence="1">DUF674 family protein</fullName>
    </submittedName>
</protein>
<comment type="caution">
    <text evidence="1">The sequence shown here is derived from an EMBL/GenBank/DDBJ whole genome shotgun (WGS) entry which is preliminary data.</text>
</comment>
<name>A0A392QHZ2_9FABA</name>
<sequence>NQILPIRNNNYKQANKSYDVVDPKSPISGGYAYGPITFMVTDDLVVTPMSSIDGISYLQRMKVPFNDVEEMVINIGKNECLIILQASLTSTSVLTNSLNQYIG</sequence>
<dbReference type="InterPro" id="IPR007750">
    <property type="entry name" value="DUF674"/>
</dbReference>
<organism evidence="1 2">
    <name type="scientific">Trifolium medium</name>
    <dbReference type="NCBI Taxonomy" id="97028"/>
    <lineage>
        <taxon>Eukaryota</taxon>
        <taxon>Viridiplantae</taxon>
        <taxon>Streptophyta</taxon>
        <taxon>Embryophyta</taxon>
        <taxon>Tracheophyta</taxon>
        <taxon>Spermatophyta</taxon>
        <taxon>Magnoliopsida</taxon>
        <taxon>eudicotyledons</taxon>
        <taxon>Gunneridae</taxon>
        <taxon>Pentapetalae</taxon>
        <taxon>rosids</taxon>
        <taxon>fabids</taxon>
        <taxon>Fabales</taxon>
        <taxon>Fabaceae</taxon>
        <taxon>Papilionoideae</taxon>
        <taxon>50 kb inversion clade</taxon>
        <taxon>NPAAA clade</taxon>
        <taxon>Hologalegina</taxon>
        <taxon>IRL clade</taxon>
        <taxon>Trifolieae</taxon>
        <taxon>Trifolium</taxon>
    </lineage>
</organism>
<reference evidence="1 2" key="1">
    <citation type="journal article" date="2018" name="Front. Plant Sci.">
        <title>Red Clover (Trifolium pratense) and Zigzag Clover (T. medium) - A Picture of Genomic Similarities and Differences.</title>
        <authorList>
            <person name="Dluhosova J."/>
            <person name="Istvanek J."/>
            <person name="Nedelnik J."/>
            <person name="Repkova J."/>
        </authorList>
    </citation>
    <scope>NUCLEOTIDE SEQUENCE [LARGE SCALE GENOMIC DNA]</scope>
    <source>
        <strain evidence="2">cv. 10/8</strain>
        <tissue evidence="1">Leaf</tissue>
    </source>
</reference>
<dbReference type="Pfam" id="PF05056">
    <property type="entry name" value="DUF674"/>
    <property type="match status" value="1"/>
</dbReference>
<feature type="non-terminal residue" evidence="1">
    <location>
        <position position="1"/>
    </location>
</feature>
<keyword evidence="2" id="KW-1185">Reference proteome</keyword>
<proteinExistence type="predicted"/>
<dbReference type="EMBL" id="LXQA010136500">
    <property type="protein sequence ID" value="MCI23517.1"/>
    <property type="molecule type" value="Genomic_DNA"/>
</dbReference>